<sequence>MPDSKKPKRSNAATRWEPNMEKNLVTQNSFRSQKHDLASSSGLEGKRRPTETVIQLSKEALEDWGSAQERKVLQRRKLAEQTMHSSKWQKPGAGWVKANTNGALFEEGNTFSVSYVVRDAEGRIVAAS</sequence>
<accession>A0AAV1SC35</accession>
<evidence type="ECO:0000313" key="3">
    <source>
        <dbReference type="Proteomes" id="UP001314170"/>
    </source>
</evidence>
<organism evidence="2 3">
    <name type="scientific">Dovyalis caffra</name>
    <dbReference type="NCBI Taxonomy" id="77055"/>
    <lineage>
        <taxon>Eukaryota</taxon>
        <taxon>Viridiplantae</taxon>
        <taxon>Streptophyta</taxon>
        <taxon>Embryophyta</taxon>
        <taxon>Tracheophyta</taxon>
        <taxon>Spermatophyta</taxon>
        <taxon>Magnoliopsida</taxon>
        <taxon>eudicotyledons</taxon>
        <taxon>Gunneridae</taxon>
        <taxon>Pentapetalae</taxon>
        <taxon>rosids</taxon>
        <taxon>fabids</taxon>
        <taxon>Malpighiales</taxon>
        <taxon>Salicaceae</taxon>
        <taxon>Flacourtieae</taxon>
        <taxon>Dovyalis</taxon>
    </lineage>
</organism>
<gene>
    <name evidence="2" type="ORF">DCAF_LOCUS20673</name>
</gene>
<dbReference type="EMBL" id="CAWUPB010001173">
    <property type="protein sequence ID" value="CAK7347982.1"/>
    <property type="molecule type" value="Genomic_DNA"/>
</dbReference>
<comment type="caution">
    <text evidence="2">The sequence shown here is derived from an EMBL/GenBank/DDBJ whole genome shotgun (WGS) entry which is preliminary data.</text>
</comment>
<evidence type="ECO:0000313" key="2">
    <source>
        <dbReference type="EMBL" id="CAK7347982.1"/>
    </source>
</evidence>
<evidence type="ECO:0000256" key="1">
    <source>
        <dbReference type="SAM" id="MobiDB-lite"/>
    </source>
</evidence>
<reference evidence="2 3" key="1">
    <citation type="submission" date="2024-01" db="EMBL/GenBank/DDBJ databases">
        <authorList>
            <person name="Waweru B."/>
        </authorList>
    </citation>
    <scope>NUCLEOTIDE SEQUENCE [LARGE SCALE GENOMIC DNA]</scope>
</reference>
<proteinExistence type="predicted"/>
<protein>
    <submittedName>
        <fullName evidence="2">Uncharacterized protein</fullName>
    </submittedName>
</protein>
<feature type="region of interest" description="Disordered" evidence="1">
    <location>
        <begin position="1"/>
        <end position="49"/>
    </location>
</feature>
<dbReference type="AlphaFoldDB" id="A0AAV1SC35"/>
<dbReference type="Proteomes" id="UP001314170">
    <property type="component" value="Unassembled WGS sequence"/>
</dbReference>
<keyword evidence="3" id="KW-1185">Reference proteome</keyword>
<name>A0AAV1SC35_9ROSI</name>